<dbReference type="CDD" id="cd18627">
    <property type="entry name" value="CD_polycomb_like"/>
    <property type="match status" value="1"/>
</dbReference>
<feature type="region of interest" description="Disordered" evidence="3">
    <location>
        <begin position="60"/>
        <end position="168"/>
    </location>
</feature>
<evidence type="ECO:0000256" key="2">
    <source>
        <dbReference type="ARBA" id="ARBA00023242"/>
    </source>
</evidence>
<feature type="compositionally biased region" description="Acidic residues" evidence="3">
    <location>
        <begin position="210"/>
        <end position="226"/>
    </location>
</feature>
<dbReference type="GO" id="GO:0000122">
    <property type="term" value="P:negative regulation of transcription by RNA polymerase II"/>
    <property type="evidence" value="ECO:0007669"/>
    <property type="project" value="TreeGrafter"/>
</dbReference>
<dbReference type="InterPro" id="IPR033773">
    <property type="entry name" value="CBX7_C"/>
</dbReference>
<dbReference type="InterPro" id="IPR023780">
    <property type="entry name" value="Chromo_domain"/>
</dbReference>
<keyword evidence="2" id="KW-0539">Nucleus</keyword>
<evidence type="ECO:0000259" key="4">
    <source>
        <dbReference type="PROSITE" id="PS50013"/>
    </source>
</evidence>
<dbReference type="AlphaFoldDB" id="C1C1E8"/>
<feature type="compositionally biased region" description="Low complexity" evidence="3">
    <location>
        <begin position="135"/>
        <end position="148"/>
    </location>
</feature>
<dbReference type="InterPro" id="IPR023779">
    <property type="entry name" value="Chromodomain_CS"/>
</dbReference>
<accession>C1C1E8</accession>
<feature type="compositionally biased region" description="Pro residues" evidence="3">
    <location>
        <begin position="149"/>
        <end position="159"/>
    </location>
</feature>
<evidence type="ECO:0000313" key="5">
    <source>
        <dbReference type="EMBL" id="ACO15101.1"/>
    </source>
</evidence>
<name>C1C1E8_CALCM</name>
<dbReference type="SUPFAM" id="SSF54160">
    <property type="entry name" value="Chromo domain-like"/>
    <property type="match status" value="1"/>
</dbReference>
<gene>
    <name evidence="5" type="primary">CBX7</name>
</gene>
<dbReference type="Pfam" id="PF00385">
    <property type="entry name" value="Chromo"/>
    <property type="match status" value="1"/>
</dbReference>
<evidence type="ECO:0000256" key="1">
    <source>
        <dbReference type="ARBA" id="ARBA00004123"/>
    </source>
</evidence>
<feature type="region of interest" description="Disordered" evidence="3">
    <location>
        <begin position="265"/>
        <end position="286"/>
    </location>
</feature>
<dbReference type="Pfam" id="PF17218">
    <property type="entry name" value="CBX7_C"/>
    <property type="match status" value="1"/>
</dbReference>
<feature type="region of interest" description="Disordered" evidence="3">
    <location>
        <begin position="186"/>
        <end position="227"/>
    </location>
</feature>
<feature type="domain" description="Chromo" evidence="4">
    <location>
        <begin position="11"/>
        <end position="69"/>
    </location>
</feature>
<dbReference type="PROSITE" id="PS00598">
    <property type="entry name" value="CHROMO_1"/>
    <property type="match status" value="1"/>
</dbReference>
<organism evidence="5">
    <name type="scientific">Caligus clemensi</name>
    <name type="common">Sea louse</name>
    <dbReference type="NCBI Taxonomy" id="344056"/>
    <lineage>
        <taxon>Eukaryota</taxon>
        <taxon>Metazoa</taxon>
        <taxon>Ecdysozoa</taxon>
        <taxon>Arthropoda</taxon>
        <taxon>Crustacea</taxon>
        <taxon>Multicrustacea</taxon>
        <taxon>Hexanauplia</taxon>
        <taxon>Copepoda</taxon>
        <taxon>Siphonostomatoida</taxon>
        <taxon>Caligidae</taxon>
        <taxon>Caligus</taxon>
    </lineage>
</organism>
<protein>
    <submittedName>
        <fullName evidence="5">Chromobox protein homolog 7</fullName>
    </submittedName>
</protein>
<dbReference type="SMART" id="SM00298">
    <property type="entry name" value="CHROMO"/>
    <property type="match status" value="1"/>
</dbReference>
<comment type="subcellular location">
    <subcellularLocation>
        <location evidence="1">Nucleus</location>
    </subcellularLocation>
</comment>
<dbReference type="GO" id="GO:0000785">
    <property type="term" value="C:chromatin"/>
    <property type="evidence" value="ECO:0007669"/>
    <property type="project" value="TreeGrafter"/>
</dbReference>
<dbReference type="PRINTS" id="PR00504">
    <property type="entry name" value="CHROMODOMAIN"/>
</dbReference>
<proteinExistence type="evidence at transcript level"/>
<dbReference type="PROSITE" id="PS50013">
    <property type="entry name" value="CHROMO_2"/>
    <property type="match status" value="1"/>
</dbReference>
<sequence>MSSGGLGEMVFAAERISKKRLRKGKTEYLVKWKGWSPKYSTWEPEENILDARLIQQFSAVEILPKRGPKKRKHAESESSGPAEECEKSSSESKEESEKPSFLQPTASGRAPKMANRFEAPSAGTKSGIAHKDNNSSSVDGGAGSDSSSTPPPPPPPPSSTPHHLRSNELIKRLQASVLLQNRILKSIHQTTSPTLLPRKIEPKSEGLSSDNEDDTSNQEDDEDDSEYQLTEWFPSDLSLHAAYQERVIVTDVTVDNFTVTMRESQTPDGFFSASSQQQQKSSDLKV</sequence>
<dbReference type="InterPro" id="IPR000953">
    <property type="entry name" value="Chromo/chromo_shadow_dom"/>
</dbReference>
<dbReference type="InterPro" id="IPR017984">
    <property type="entry name" value="Chromo_dom_subgr"/>
</dbReference>
<feature type="compositionally biased region" description="Basic and acidic residues" evidence="3">
    <location>
        <begin position="84"/>
        <end position="98"/>
    </location>
</feature>
<reference evidence="5" key="1">
    <citation type="submission" date="2009-03" db="EMBL/GenBank/DDBJ databases">
        <title>Caligus clemensi ESTs and full-length cDNAs.</title>
        <authorList>
            <person name="Yasuike M."/>
            <person name="von Schalburg K."/>
            <person name="Cooper G."/>
            <person name="Leong J."/>
            <person name="Jones S.R.M."/>
            <person name="Koop B.F."/>
        </authorList>
    </citation>
    <scope>NUCLEOTIDE SEQUENCE</scope>
    <source>
        <tissue evidence="5">Whole</tissue>
    </source>
</reference>
<dbReference type="GO" id="GO:0035102">
    <property type="term" value="C:PRC1 complex"/>
    <property type="evidence" value="ECO:0007669"/>
    <property type="project" value="TreeGrafter"/>
</dbReference>
<dbReference type="Gene3D" id="2.40.50.40">
    <property type="match status" value="1"/>
</dbReference>
<dbReference type="EMBL" id="BT080677">
    <property type="protein sequence ID" value="ACO15101.1"/>
    <property type="molecule type" value="mRNA"/>
</dbReference>
<evidence type="ECO:0000256" key="3">
    <source>
        <dbReference type="SAM" id="MobiDB-lite"/>
    </source>
</evidence>
<dbReference type="PANTHER" id="PTHR46389">
    <property type="entry name" value="POLYCOMB GROUP PROTEIN PC"/>
    <property type="match status" value="1"/>
</dbReference>
<dbReference type="InterPro" id="IPR016197">
    <property type="entry name" value="Chromo-like_dom_sf"/>
</dbReference>
<dbReference type="InterPro" id="IPR052458">
    <property type="entry name" value="PcG_PRC1-like_component"/>
</dbReference>
<dbReference type="PANTHER" id="PTHR46389:SF3">
    <property type="entry name" value="POLYCOMB GROUP PROTEIN PC"/>
    <property type="match status" value="1"/>
</dbReference>
<dbReference type="GO" id="GO:0003682">
    <property type="term" value="F:chromatin binding"/>
    <property type="evidence" value="ECO:0007669"/>
    <property type="project" value="TreeGrafter"/>
</dbReference>
<feature type="compositionally biased region" description="Low complexity" evidence="3">
    <location>
        <begin position="272"/>
        <end position="286"/>
    </location>
</feature>